<feature type="chain" id="PRO_5031263961" evidence="1">
    <location>
        <begin position="23"/>
        <end position="163"/>
    </location>
</feature>
<reference evidence="2 3" key="1">
    <citation type="submission" date="2020-08" db="EMBL/GenBank/DDBJ databases">
        <title>Genomic Encyclopedia of Type Strains, Phase IV (KMG-IV): sequencing the most valuable type-strain genomes for metagenomic binning, comparative biology and taxonomic classification.</title>
        <authorList>
            <person name="Goeker M."/>
        </authorList>
    </citation>
    <scope>NUCLEOTIDE SEQUENCE [LARGE SCALE GENOMIC DNA]</scope>
    <source>
        <strain evidence="2 3">DSM 27939</strain>
    </source>
</reference>
<comment type="caution">
    <text evidence="2">The sequence shown here is derived from an EMBL/GenBank/DDBJ whole genome shotgun (WGS) entry which is preliminary data.</text>
</comment>
<evidence type="ECO:0000313" key="2">
    <source>
        <dbReference type="EMBL" id="MBB5362520.1"/>
    </source>
</evidence>
<dbReference type="EMBL" id="JACHFL010000003">
    <property type="protein sequence ID" value="MBB5362520.1"/>
    <property type="molecule type" value="Genomic_DNA"/>
</dbReference>
<name>A0A7W8NEB7_9DEIO</name>
<evidence type="ECO:0000256" key="1">
    <source>
        <dbReference type="SAM" id="SignalP"/>
    </source>
</evidence>
<feature type="signal peptide" evidence="1">
    <location>
        <begin position="1"/>
        <end position="22"/>
    </location>
</feature>
<dbReference type="AlphaFoldDB" id="A0A7W8NEB7"/>
<evidence type="ECO:0000313" key="3">
    <source>
        <dbReference type="Proteomes" id="UP000552709"/>
    </source>
</evidence>
<keyword evidence="3" id="KW-1185">Reference proteome</keyword>
<accession>A0A7W8NEB7</accession>
<sequence>MTSRTLLTPAALLTTLLVSAQAQTPATQSPAGPLSAAWSKARLSTATFVILDPQMVGPNLLGGSDQTSVLAAMRRDAAGALKRRYPGATIGKDMASPQAIRVTPVLQTPGALLPWLKLNARLDFTLPEGERISVGQDFTLWSVYQHQAEAANFVYDQLAQRLP</sequence>
<keyword evidence="1" id="KW-0732">Signal</keyword>
<dbReference type="Proteomes" id="UP000552709">
    <property type="component" value="Unassembled WGS sequence"/>
</dbReference>
<proteinExistence type="predicted"/>
<protein>
    <submittedName>
        <fullName evidence="2">Uncharacterized protein</fullName>
    </submittedName>
</protein>
<organism evidence="2 3">
    <name type="scientific">Deinococcus humi</name>
    <dbReference type="NCBI Taxonomy" id="662880"/>
    <lineage>
        <taxon>Bacteria</taxon>
        <taxon>Thermotogati</taxon>
        <taxon>Deinococcota</taxon>
        <taxon>Deinococci</taxon>
        <taxon>Deinococcales</taxon>
        <taxon>Deinococcaceae</taxon>
        <taxon>Deinococcus</taxon>
    </lineage>
</organism>
<gene>
    <name evidence="2" type="ORF">HNQ08_001615</name>
</gene>
<dbReference type="RefSeq" id="WP_221284067.1">
    <property type="nucleotide sequence ID" value="NZ_JACHFL010000003.1"/>
</dbReference>